<dbReference type="KEGG" id="ngv:CDO52_22140"/>
<proteinExistence type="predicted"/>
<evidence type="ECO:0000259" key="1">
    <source>
        <dbReference type="Pfam" id="PF21686"/>
    </source>
</evidence>
<dbReference type="CDD" id="cd04861">
    <property type="entry name" value="LigD_Pol_like"/>
    <property type="match status" value="1"/>
</dbReference>
<dbReference type="PANTHER" id="PTHR42705">
    <property type="entry name" value="BIFUNCTIONAL NON-HOMOLOGOUS END JOINING PROTEIN LIGD"/>
    <property type="match status" value="1"/>
</dbReference>
<dbReference type="GO" id="GO:0016874">
    <property type="term" value="F:ligase activity"/>
    <property type="evidence" value="ECO:0007669"/>
    <property type="project" value="UniProtKB-KW"/>
</dbReference>
<dbReference type="InterPro" id="IPR052171">
    <property type="entry name" value="NHEJ_LigD"/>
</dbReference>
<reference evidence="2 3" key="1">
    <citation type="submission" date="2017-08" db="EMBL/GenBank/DDBJ databases">
        <title>The complete genome sequence of Nocardiopsis gilva YIM 90087.</title>
        <authorList>
            <person name="Yin M."/>
            <person name="Tang S."/>
        </authorList>
    </citation>
    <scope>NUCLEOTIDE SEQUENCE [LARGE SCALE GENOMIC DNA]</scope>
    <source>
        <strain evidence="2 3">YIM 90087</strain>
    </source>
</reference>
<dbReference type="InterPro" id="IPR014145">
    <property type="entry name" value="LigD_pol_dom"/>
</dbReference>
<dbReference type="Proteomes" id="UP000215005">
    <property type="component" value="Chromosome"/>
</dbReference>
<dbReference type="AlphaFoldDB" id="A0A223SAH2"/>
<dbReference type="EMBL" id="CP022753">
    <property type="protein sequence ID" value="ASU85131.1"/>
    <property type="molecule type" value="Genomic_DNA"/>
</dbReference>
<dbReference type="OrthoDB" id="4296267at2"/>
<keyword evidence="3" id="KW-1185">Reference proteome</keyword>
<dbReference type="Pfam" id="PF21686">
    <property type="entry name" value="LigD_Prim-Pol"/>
    <property type="match status" value="1"/>
</dbReference>
<evidence type="ECO:0000313" key="2">
    <source>
        <dbReference type="EMBL" id="ASU85131.1"/>
    </source>
</evidence>
<accession>A0A223SAH2</accession>
<dbReference type="NCBIfam" id="TIGR02778">
    <property type="entry name" value="ligD_pol"/>
    <property type="match status" value="1"/>
</dbReference>
<evidence type="ECO:0000313" key="3">
    <source>
        <dbReference type="Proteomes" id="UP000215005"/>
    </source>
</evidence>
<protein>
    <submittedName>
        <fullName evidence="2">ATP-dependent DNA ligase</fullName>
    </submittedName>
</protein>
<dbReference type="RefSeq" id="WP_017620391.1">
    <property type="nucleotide sequence ID" value="NZ_ANBG01000312.1"/>
</dbReference>
<dbReference type="Gene3D" id="3.90.920.10">
    <property type="entry name" value="DNA primase, PRIM domain"/>
    <property type="match status" value="1"/>
</dbReference>
<name>A0A223SAH2_9ACTN</name>
<feature type="domain" description="DNA ligase D polymerase" evidence="1">
    <location>
        <begin position="29"/>
        <end position="281"/>
    </location>
</feature>
<gene>
    <name evidence="2" type="ORF">CDO52_22140</name>
</gene>
<sequence>MGAQTIHVAGHDIDVSKLDKEFYPDDHLTKGDVLDHYRAVADVMLPHLADRPLTMRRYPDGIGADGFYQKEASDYFPDWLRVVEVPQRGDGSVSHVVCDDAAMLVYLANQATIEFHVGLSTVDKLDCPDRLAIDIDPPPGVSVATLREVARRLRTLYRELGLTPFVQATGGRGYHVVAPLDRSADFRFVRDLAVGIADHLADGDPGLLTTEQRKERRGDRIFLDVNRNAYGQTFITPYSLRARPGATVATPLDWHELGRSTPNGHTHATIRNRLGHKSDPWATIDEQAATPATARDRLAALAD</sequence>
<dbReference type="PANTHER" id="PTHR42705:SF2">
    <property type="entry name" value="BIFUNCTIONAL NON-HOMOLOGOUS END JOINING PROTEIN LIGD"/>
    <property type="match status" value="1"/>
</dbReference>
<organism evidence="2 3">
    <name type="scientific">Nocardiopsis gilva YIM 90087</name>
    <dbReference type="NCBI Taxonomy" id="1235441"/>
    <lineage>
        <taxon>Bacteria</taxon>
        <taxon>Bacillati</taxon>
        <taxon>Actinomycetota</taxon>
        <taxon>Actinomycetes</taxon>
        <taxon>Streptosporangiales</taxon>
        <taxon>Nocardiopsidaceae</taxon>
        <taxon>Nocardiopsis</taxon>
    </lineage>
</organism>
<keyword evidence="2" id="KW-0436">Ligase</keyword>